<reference evidence="1" key="1">
    <citation type="submission" date="2021-06" db="EMBL/GenBank/DDBJ databases">
        <authorList>
            <person name="Kallberg Y."/>
            <person name="Tangrot J."/>
            <person name="Rosling A."/>
        </authorList>
    </citation>
    <scope>NUCLEOTIDE SEQUENCE</scope>
    <source>
        <strain evidence="1">CL356</strain>
    </source>
</reference>
<dbReference type="Proteomes" id="UP000789525">
    <property type="component" value="Unassembled WGS sequence"/>
</dbReference>
<name>A0ACA9Q6A0_9GLOM</name>
<organism evidence="1 2">
    <name type="scientific">Acaulospora colombiana</name>
    <dbReference type="NCBI Taxonomy" id="27376"/>
    <lineage>
        <taxon>Eukaryota</taxon>
        <taxon>Fungi</taxon>
        <taxon>Fungi incertae sedis</taxon>
        <taxon>Mucoromycota</taxon>
        <taxon>Glomeromycotina</taxon>
        <taxon>Glomeromycetes</taxon>
        <taxon>Diversisporales</taxon>
        <taxon>Acaulosporaceae</taxon>
        <taxon>Acaulospora</taxon>
    </lineage>
</organism>
<evidence type="ECO:0000313" key="2">
    <source>
        <dbReference type="Proteomes" id="UP000789525"/>
    </source>
</evidence>
<feature type="non-terminal residue" evidence="1">
    <location>
        <position position="251"/>
    </location>
</feature>
<gene>
    <name evidence="1" type="ORF">ACOLOM_LOCUS11905</name>
</gene>
<proteinExistence type="predicted"/>
<protein>
    <submittedName>
        <fullName evidence="1">3345_t:CDS:1</fullName>
    </submittedName>
</protein>
<keyword evidence="2" id="KW-1185">Reference proteome</keyword>
<accession>A0ACA9Q6A0</accession>
<dbReference type="EMBL" id="CAJVPT010045205">
    <property type="protein sequence ID" value="CAG8735817.1"/>
    <property type="molecule type" value="Genomic_DNA"/>
</dbReference>
<comment type="caution">
    <text evidence="1">The sequence shown here is derived from an EMBL/GenBank/DDBJ whole genome shotgun (WGS) entry which is preliminary data.</text>
</comment>
<evidence type="ECO:0000313" key="1">
    <source>
        <dbReference type="EMBL" id="CAG8735817.1"/>
    </source>
</evidence>
<sequence length="251" mass="28637">MYWQFINMASGSHLKVSTGLRSCTMDVTATDPFLVKDQKVVLLDTPGFDNTNASDFDILEEIARYMTKTYVSSSLLISSANREIRYKKRRLLDGILYFHNIVDNVMGAKAQRNLRVFQSLCGNESLKAVVVVTNMWGLIPNMDLGVAREKELAEDPVFFGQLLRNGAGLRRHTGTRESSHEILSSLLFKGDKQEVLNIQTEIVDRKLLLEQTSAAVELIKEFDSIIRNLVCPVRLFFDHRRQKLDWLPQAR</sequence>